<gene>
    <name evidence="1" type="ORF">g.48286</name>
</gene>
<sequence length="111" mass="12481">HHNSTSESHESVENDEDSVDLQFQFSQKTSPDITSYYNDHYFKPQECKSGTILPPIQTMIPPGSKMIHSFPGEKCVQNRDLFNTLIRTSPTSLHLNNLAAEKSEKSGGYGH</sequence>
<dbReference type="AlphaFoldDB" id="A0A1B6GI23"/>
<organism evidence="1">
    <name type="scientific">Cuerna arida</name>
    <dbReference type="NCBI Taxonomy" id="1464854"/>
    <lineage>
        <taxon>Eukaryota</taxon>
        <taxon>Metazoa</taxon>
        <taxon>Ecdysozoa</taxon>
        <taxon>Arthropoda</taxon>
        <taxon>Hexapoda</taxon>
        <taxon>Insecta</taxon>
        <taxon>Pterygota</taxon>
        <taxon>Neoptera</taxon>
        <taxon>Paraneoptera</taxon>
        <taxon>Hemiptera</taxon>
        <taxon>Auchenorrhyncha</taxon>
        <taxon>Membracoidea</taxon>
        <taxon>Cicadellidae</taxon>
        <taxon>Cicadellinae</taxon>
        <taxon>Proconiini</taxon>
        <taxon>Cuerna</taxon>
    </lineage>
</organism>
<evidence type="ECO:0000313" key="1">
    <source>
        <dbReference type="EMBL" id="JAS62066.1"/>
    </source>
</evidence>
<accession>A0A1B6GI23</accession>
<reference evidence="1" key="1">
    <citation type="submission" date="2015-11" db="EMBL/GenBank/DDBJ databases">
        <title>De novo transcriptome assembly of four potential Pierce s Disease insect vectors from Arizona vineyards.</title>
        <authorList>
            <person name="Tassone E.E."/>
        </authorList>
    </citation>
    <scope>NUCLEOTIDE SEQUENCE</scope>
</reference>
<feature type="non-terminal residue" evidence="1">
    <location>
        <position position="1"/>
    </location>
</feature>
<dbReference type="EMBL" id="GECZ01007703">
    <property type="protein sequence ID" value="JAS62066.1"/>
    <property type="molecule type" value="Transcribed_RNA"/>
</dbReference>
<feature type="non-terminal residue" evidence="1">
    <location>
        <position position="111"/>
    </location>
</feature>
<name>A0A1B6GI23_9HEMI</name>
<proteinExistence type="predicted"/>
<protein>
    <submittedName>
        <fullName evidence="1">Uncharacterized protein</fullName>
    </submittedName>
</protein>